<proteinExistence type="predicted"/>
<name>A0A1I3Z578_9PROT</name>
<gene>
    <name evidence="2" type="ORF">SAMN05216302_1005100</name>
</gene>
<keyword evidence="1" id="KW-0812">Transmembrane</keyword>
<keyword evidence="1" id="KW-0472">Membrane</keyword>
<dbReference type="OrthoDB" id="6271052at2"/>
<evidence type="ECO:0000256" key="1">
    <source>
        <dbReference type="SAM" id="Phobius"/>
    </source>
</evidence>
<dbReference type="AlphaFoldDB" id="A0A1I3Z578"/>
<dbReference type="RefSeq" id="WP_090697654.1">
    <property type="nucleotide sequence ID" value="NZ_FOSP01000005.1"/>
</dbReference>
<sequence length="176" mass="20594">MKNNRIYHYKMNRKKRSTLFIRMGLACLAYITGLYVYEIYSGQVVSENFRAIYIYSFSFCSLVLFYIAWWHLKNPAIYEATVTPQRFIVRYPDSSQWSFDVSISDIERFEYRELHSRAGRGIAACGIVMKSGEFHEIVMNYGNRVNKMHAAIKGINPDVTFFKKINRGSSFQSSKN</sequence>
<accession>A0A1I3Z578</accession>
<evidence type="ECO:0000313" key="2">
    <source>
        <dbReference type="EMBL" id="SFK39212.1"/>
    </source>
</evidence>
<feature type="transmembrane region" description="Helical" evidence="1">
    <location>
        <begin position="20"/>
        <end position="40"/>
    </location>
</feature>
<dbReference type="Proteomes" id="UP000199533">
    <property type="component" value="Unassembled WGS sequence"/>
</dbReference>
<keyword evidence="1" id="KW-1133">Transmembrane helix</keyword>
<feature type="transmembrane region" description="Helical" evidence="1">
    <location>
        <begin position="52"/>
        <end position="72"/>
    </location>
</feature>
<organism evidence="2 3">
    <name type="scientific">Nitrosomonas aestuarii</name>
    <dbReference type="NCBI Taxonomy" id="52441"/>
    <lineage>
        <taxon>Bacteria</taxon>
        <taxon>Pseudomonadati</taxon>
        <taxon>Pseudomonadota</taxon>
        <taxon>Betaproteobacteria</taxon>
        <taxon>Nitrosomonadales</taxon>
        <taxon>Nitrosomonadaceae</taxon>
        <taxon>Nitrosomonas</taxon>
    </lineage>
</organism>
<protein>
    <submittedName>
        <fullName evidence="2">Uncharacterized protein</fullName>
    </submittedName>
</protein>
<reference evidence="3" key="1">
    <citation type="submission" date="2016-10" db="EMBL/GenBank/DDBJ databases">
        <authorList>
            <person name="Varghese N."/>
            <person name="Submissions S."/>
        </authorList>
    </citation>
    <scope>NUCLEOTIDE SEQUENCE [LARGE SCALE GENOMIC DNA]</scope>
    <source>
        <strain evidence="3">Nm69</strain>
    </source>
</reference>
<keyword evidence="3" id="KW-1185">Reference proteome</keyword>
<evidence type="ECO:0000313" key="3">
    <source>
        <dbReference type="Proteomes" id="UP000199533"/>
    </source>
</evidence>
<dbReference type="EMBL" id="FOSP01000005">
    <property type="protein sequence ID" value="SFK39212.1"/>
    <property type="molecule type" value="Genomic_DNA"/>
</dbReference>